<reference evidence="3" key="1">
    <citation type="journal article" date="2014" name="Science">
        <title>Ancient hybridizations among the ancestral genomes of bread wheat.</title>
        <authorList>
            <consortium name="International Wheat Genome Sequencing Consortium,"/>
            <person name="Marcussen T."/>
            <person name="Sandve S.R."/>
            <person name="Heier L."/>
            <person name="Spannagl M."/>
            <person name="Pfeifer M."/>
            <person name="Jakobsen K.S."/>
            <person name="Wulff B.B."/>
            <person name="Steuernagel B."/>
            <person name="Mayer K.F."/>
            <person name="Olsen O.A."/>
        </authorList>
    </citation>
    <scope>NUCLEOTIDE SEQUENCE [LARGE SCALE GENOMIC DNA]</scope>
    <source>
        <strain evidence="3">cv. AL8/78</strain>
    </source>
</reference>
<feature type="region of interest" description="Disordered" evidence="1">
    <location>
        <begin position="1"/>
        <end position="56"/>
    </location>
</feature>
<reference evidence="2" key="4">
    <citation type="submission" date="2019-03" db="UniProtKB">
        <authorList>
            <consortium name="EnsemblPlants"/>
        </authorList>
    </citation>
    <scope>IDENTIFICATION</scope>
</reference>
<feature type="compositionally biased region" description="Basic and acidic residues" evidence="1">
    <location>
        <begin position="1"/>
        <end position="11"/>
    </location>
</feature>
<dbReference type="AlphaFoldDB" id="A0A453GZY8"/>
<reference evidence="2" key="3">
    <citation type="journal article" date="2017" name="Nature">
        <title>Genome sequence of the progenitor of the wheat D genome Aegilops tauschii.</title>
        <authorList>
            <person name="Luo M.C."/>
            <person name="Gu Y.Q."/>
            <person name="Puiu D."/>
            <person name="Wang H."/>
            <person name="Twardziok S.O."/>
            <person name="Deal K.R."/>
            <person name="Huo N."/>
            <person name="Zhu T."/>
            <person name="Wang L."/>
            <person name="Wang Y."/>
            <person name="McGuire P.E."/>
            <person name="Liu S."/>
            <person name="Long H."/>
            <person name="Ramasamy R.K."/>
            <person name="Rodriguez J.C."/>
            <person name="Van S.L."/>
            <person name="Yuan L."/>
            <person name="Wang Z."/>
            <person name="Xia Z."/>
            <person name="Xiao L."/>
            <person name="Anderson O.D."/>
            <person name="Ouyang S."/>
            <person name="Liang Y."/>
            <person name="Zimin A.V."/>
            <person name="Pertea G."/>
            <person name="Qi P."/>
            <person name="Bennetzen J.L."/>
            <person name="Dai X."/>
            <person name="Dawson M.W."/>
            <person name="Muller H.G."/>
            <person name="Kugler K."/>
            <person name="Rivarola-Duarte L."/>
            <person name="Spannagl M."/>
            <person name="Mayer K.F.X."/>
            <person name="Lu F.H."/>
            <person name="Bevan M.W."/>
            <person name="Leroy P."/>
            <person name="Li P."/>
            <person name="You F.M."/>
            <person name="Sun Q."/>
            <person name="Liu Z."/>
            <person name="Lyons E."/>
            <person name="Wicker T."/>
            <person name="Salzberg S.L."/>
            <person name="Devos K.M."/>
            <person name="Dvorak J."/>
        </authorList>
    </citation>
    <scope>NUCLEOTIDE SEQUENCE [LARGE SCALE GENOMIC DNA]</scope>
    <source>
        <strain evidence="2">cv. AL8/78</strain>
    </source>
</reference>
<name>A0A453GZY8_AEGTS</name>
<keyword evidence="3" id="KW-1185">Reference proteome</keyword>
<reference evidence="2" key="5">
    <citation type="journal article" date="2021" name="G3 (Bethesda)">
        <title>Aegilops tauschii genome assembly Aet v5.0 features greater sequence contiguity and improved annotation.</title>
        <authorList>
            <person name="Wang L."/>
            <person name="Zhu T."/>
            <person name="Rodriguez J.C."/>
            <person name="Deal K.R."/>
            <person name="Dubcovsky J."/>
            <person name="McGuire P.E."/>
            <person name="Lux T."/>
            <person name="Spannagl M."/>
            <person name="Mayer K.F.X."/>
            <person name="Baldrich P."/>
            <person name="Meyers B.C."/>
            <person name="Huo N."/>
            <person name="Gu Y.Q."/>
            <person name="Zhou H."/>
            <person name="Devos K.M."/>
            <person name="Bennetzen J.L."/>
            <person name="Unver T."/>
            <person name="Budak H."/>
            <person name="Gulick P.J."/>
            <person name="Galiba G."/>
            <person name="Kalapos B."/>
            <person name="Nelson D.R."/>
            <person name="Li P."/>
            <person name="You F.M."/>
            <person name="Luo M.C."/>
            <person name="Dvorak J."/>
        </authorList>
    </citation>
    <scope>NUCLEOTIDE SEQUENCE [LARGE SCALE GENOMIC DNA]</scope>
    <source>
        <strain evidence="2">cv. AL8/78</strain>
    </source>
</reference>
<proteinExistence type="predicted"/>
<dbReference type="Gramene" id="AET4Gv20013300.10">
    <property type="protein sequence ID" value="AET4Gv20013300.10"/>
    <property type="gene ID" value="AET4Gv20013300"/>
</dbReference>
<feature type="compositionally biased region" description="Pro residues" evidence="1">
    <location>
        <begin position="18"/>
        <end position="28"/>
    </location>
</feature>
<protein>
    <submittedName>
        <fullName evidence="2">Uncharacterized protein</fullName>
    </submittedName>
</protein>
<evidence type="ECO:0000313" key="2">
    <source>
        <dbReference type="EnsemblPlants" id="AET4Gv20013300.10"/>
    </source>
</evidence>
<evidence type="ECO:0000313" key="3">
    <source>
        <dbReference type="Proteomes" id="UP000015105"/>
    </source>
</evidence>
<dbReference type="EnsemblPlants" id="AET4Gv20013300.10">
    <property type="protein sequence ID" value="AET4Gv20013300.10"/>
    <property type="gene ID" value="AET4Gv20013300"/>
</dbReference>
<reference evidence="3" key="2">
    <citation type="journal article" date="2017" name="Nat. Plants">
        <title>The Aegilops tauschii genome reveals multiple impacts of transposons.</title>
        <authorList>
            <person name="Zhao G."/>
            <person name="Zou C."/>
            <person name="Li K."/>
            <person name="Wang K."/>
            <person name="Li T."/>
            <person name="Gao L."/>
            <person name="Zhang X."/>
            <person name="Wang H."/>
            <person name="Yang Z."/>
            <person name="Liu X."/>
            <person name="Jiang W."/>
            <person name="Mao L."/>
            <person name="Kong X."/>
            <person name="Jiao Y."/>
            <person name="Jia J."/>
        </authorList>
    </citation>
    <scope>NUCLEOTIDE SEQUENCE [LARGE SCALE GENOMIC DNA]</scope>
    <source>
        <strain evidence="3">cv. AL8/78</strain>
    </source>
</reference>
<sequence length="56" mass="6207">PGASTDHESHSHSSSPRRPSPNPNPNPRPHQVNRRPVSRSVPAASHEVTPPARRRY</sequence>
<evidence type="ECO:0000256" key="1">
    <source>
        <dbReference type="SAM" id="MobiDB-lite"/>
    </source>
</evidence>
<organism evidence="2 3">
    <name type="scientific">Aegilops tauschii subsp. strangulata</name>
    <name type="common">Goatgrass</name>
    <dbReference type="NCBI Taxonomy" id="200361"/>
    <lineage>
        <taxon>Eukaryota</taxon>
        <taxon>Viridiplantae</taxon>
        <taxon>Streptophyta</taxon>
        <taxon>Embryophyta</taxon>
        <taxon>Tracheophyta</taxon>
        <taxon>Spermatophyta</taxon>
        <taxon>Magnoliopsida</taxon>
        <taxon>Liliopsida</taxon>
        <taxon>Poales</taxon>
        <taxon>Poaceae</taxon>
        <taxon>BOP clade</taxon>
        <taxon>Pooideae</taxon>
        <taxon>Triticodae</taxon>
        <taxon>Triticeae</taxon>
        <taxon>Triticinae</taxon>
        <taxon>Aegilops</taxon>
    </lineage>
</organism>
<accession>A0A453GZY8</accession>
<dbReference type="Proteomes" id="UP000015105">
    <property type="component" value="Chromosome 4D"/>
</dbReference>